<evidence type="ECO:0000313" key="3">
    <source>
        <dbReference type="Proteomes" id="UP000594262"/>
    </source>
</evidence>
<dbReference type="Proteomes" id="UP000594262">
    <property type="component" value="Unplaced"/>
</dbReference>
<dbReference type="AlphaFoldDB" id="A0A7M5UT88"/>
<dbReference type="EnsemblMetazoa" id="CLYHEMT001006.1">
    <property type="protein sequence ID" value="CLYHEMP001006.1"/>
    <property type="gene ID" value="CLYHEMG001006"/>
</dbReference>
<evidence type="ECO:0000256" key="1">
    <source>
        <dbReference type="SAM" id="MobiDB-lite"/>
    </source>
</evidence>
<protein>
    <submittedName>
        <fullName evidence="2">Uncharacterized protein</fullName>
    </submittedName>
</protein>
<sequence length="210" mass="23298">GGTTSTTISVTQPPTISVTQPPTISVTQPPTISVTQPPTISVTQPTTISVTQPPEPEQILTKEPAGVEIGQPFVENILVEREKSTTTTTQQPDVETQSFCDDKGCYRLAKGLQGEIEVCYGFSRKQPARFLFPKKGQVVGYRLVHSNGLMTCQPQGTTQSTKWGCEGRIETIITDNTYRKLHSNWECRWFGSEIHLGKVLEWFRASKNEI</sequence>
<organism evidence="2 3">
    <name type="scientific">Clytia hemisphaerica</name>
    <dbReference type="NCBI Taxonomy" id="252671"/>
    <lineage>
        <taxon>Eukaryota</taxon>
        <taxon>Metazoa</taxon>
        <taxon>Cnidaria</taxon>
        <taxon>Hydrozoa</taxon>
        <taxon>Hydroidolina</taxon>
        <taxon>Leptothecata</taxon>
        <taxon>Obeliida</taxon>
        <taxon>Clytiidae</taxon>
        <taxon>Clytia</taxon>
    </lineage>
</organism>
<reference evidence="2" key="1">
    <citation type="submission" date="2021-01" db="UniProtKB">
        <authorList>
            <consortium name="EnsemblMetazoa"/>
        </authorList>
    </citation>
    <scope>IDENTIFICATION</scope>
</reference>
<keyword evidence="3" id="KW-1185">Reference proteome</keyword>
<name>A0A7M5UT88_9CNID</name>
<feature type="region of interest" description="Disordered" evidence="1">
    <location>
        <begin position="1"/>
        <end position="39"/>
    </location>
</feature>
<proteinExistence type="predicted"/>
<accession>A0A7M5UT88</accession>
<evidence type="ECO:0000313" key="2">
    <source>
        <dbReference type="EnsemblMetazoa" id="CLYHEMP001006.1"/>
    </source>
</evidence>